<feature type="compositionally biased region" description="Basic and acidic residues" evidence="1">
    <location>
        <begin position="615"/>
        <end position="629"/>
    </location>
</feature>
<feature type="compositionally biased region" description="Basic and acidic residues" evidence="1">
    <location>
        <begin position="680"/>
        <end position="703"/>
    </location>
</feature>
<feature type="compositionally biased region" description="Low complexity" evidence="1">
    <location>
        <begin position="1004"/>
        <end position="1017"/>
    </location>
</feature>
<feature type="compositionally biased region" description="Pro residues" evidence="1">
    <location>
        <begin position="565"/>
        <end position="582"/>
    </location>
</feature>
<dbReference type="AlphaFoldDB" id="A0A409WHZ7"/>
<sequence length="1042" mass="118257">MADPPDSQPIFFLKERLCSYSGYSALPTALGAMHFYLPKFTVMTRRAVQTGDKFWELWSPNSSRAEFYPGLADPSVDLELLPEHLRRSDGHLGRFDPTVSPQHYDPKRPWLGFIRRTSRGHNRPEFRPFLSVWKPAKYSNRGSIDADYVGELIKRSDEQEHNADNWRIRLSKHEKFWNIRPRAFLFVEMAKLSDPMDMDQAVDELAKIQRRIKHMAAWCGMASALVKDSKGIIAMTEVPTADDSLMGVWLNGCPEPEGLWLLRHGVPCFLIHEADSVQDLNRLESYRPNYRFAFPDGTAINDLRTETHPIEVIAYEKSRLNNSKEDYAILPARSVPDYSYLDNLRSSPVGQGFSISGYVNPRSQPMDKISSLASDPSTWPPPIAAVTQGLSWSTWEEELEESGRIRFVKRGKKQEPDGDLCWFYDRVLCRRLALLTEPWIPHSYQADPKTFGLPVPDWPFEELVGTEWKLREASKWMYSREQPAKGSVGLRPMSRAPSSSELRPIVSSKSSSSLSESTKSITLNERVPVRNNERSLRAQEPLYMNPRRVTAGAPYVGRGRELLPLPTPLPQPIHPAPLPRSLPPARSTDQVQMEPRSRFRSPPRRLSLPRGRSKSPYERPSPHPRDSSYHRGRSPYSSRQTSSSERSIHEPQDSYSRGRIIVRSRSRSPFNRRSAPYRSDTSDKYSRERNDDERGRYRLDSRPRSPSFRSTELSLNERTKEAAPTPPDRGLKGRFPLDDSMDVDKASPAPPATEDTLDPTQRELAPSSSLELALRISNPSNRDYSMSLDSPEPERMDTSWDGVSSIGINQTNPLKSLGTTSSAVRALVRPTIPILSNITPNSRSRFLCLWSLNKFYTWQEVTSWVVSVSKMSPIIDFERAVRWYDKVKKVQLFYLAFKSEEGATTFRGIVNGRNTVDQFNIQCDFVDTQAYSTVSGQSKDSWKVNEGFGPGVDPNVILPENNDGIRPSNQFKKTRRNDKKKATTHSKKPDSTPPSTAKLSDNESSQISQASSSSLLSRIGPPLEASHPPLYKASSSRTRRLL</sequence>
<gene>
    <name evidence="2" type="ORF">CVT26_007525</name>
</gene>
<feature type="region of interest" description="Disordered" evidence="1">
    <location>
        <begin position="562"/>
        <end position="776"/>
    </location>
</feature>
<feature type="compositionally biased region" description="Basic and acidic residues" evidence="1">
    <location>
        <begin position="527"/>
        <end position="537"/>
    </location>
</feature>
<dbReference type="InParanoid" id="A0A409WHZ7"/>
<feature type="compositionally biased region" description="Low complexity" evidence="1">
    <location>
        <begin position="634"/>
        <end position="645"/>
    </location>
</feature>
<keyword evidence="3" id="KW-1185">Reference proteome</keyword>
<feature type="compositionally biased region" description="Low complexity" evidence="1">
    <location>
        <begin position="763"/>
        <end position="774"/>
    </location>
</feature>
<feature type="compositionally biased region" description="Low complexity" evidence="1">
    <location>
        <begin position="507"/>
        <end position="523"/>
    </location>
</feature>
<feature type="compositionally biased region" description="Basic residues" evidence="1">
    <location>
        <begin position="972"/>
        <end position="986"/>
    </location>
</feature>
<evidence type="ECO:0000313" key="3">
    <source>
        <dbReference type="Proteomes" id="UP000284706"/>
    </source>
</evidence>
<feature type="compositionally biased region" description="Basic and acidic residues" evidence="1">
    <location>
        <begin position="729"/>
        <end position="745"/>
    </location>
</feature>
<evidence type="ECO:0000256" key="1">
    <source>
        <dbReference type="SAM" id="MobiDB-lite"/>
    </source>
</evidence>
<name>A0A409WHZ7_9AGAR</name>
<evidence type="ECO:0000313" key="2">
    <source>
        <dbReference type="EMBL" id="PPQ78133.1"/>
    </source>
</evidence>
<accession>A0A409WHZ7</accession>
<dbReference type="EMBL" id="NHYE01005062">
    <property type="protein sequence ID" value="PPQ78133.1"/>
    <property type="molecule type" value="Genomic_DNA"/>
</dbReference>
<feature type="region of interest" description="Disordered" evidence="1">
    <location>
        <begin position="485"/>
        <end position="545"/>
    </location>
</feature>
<protein>
    <submittedName>
        <fullName evidence="2">Uncharacterized protein</fullName>
    </submittedName>
</protein>
<comment type="caution">
    <text evidence="2">The sequence shown here is derived from an EMBL/GenBank/DDBJ whole genome shotgun (WGS) entry which is preliminary data.</text>
</comment>
<reference evidence="2 3" key="1">
    <citation type="journal article" date="2018" name="Evol. Lett.">
        <title>Horizontal gene cluster transfer increased hallucinogenic mushroom diversity.</title>
        <authorList>
            <person name="Reynolds H.T."/>
            <person name="Vijayakumar V."/>
            <person name="Gluck-Thaler E."/>
            <person name="Korotkin H.B."/>
            <person name="Matheny P.B."/>
            <person name="Slot J.C."/>
        </authorList>
    </citation>
    <scope>NUCLEOTIDE SEQUENCE [LARGE SCALE GENOMIC DNA]</scope>
    <source>
        <strain evidence="2 3">SRW20</strain>
    </source>
</reference>
<feature type="compositionally biased region" description="Polar residues" evidence="1">
    <location>
        <begin position="993"/>
        <end position="1003"/>
    </location>
</feature>
<dbReference type="OrthoDB" id="3055839at2759"/>
<organism evidence="2 3">
    <name type="scientific">Gymnopilus dilepis</name>
    <dbReference type="NCBI Taxonomy" id="231916"/>
    <lineage>
        <taxon>Eukaryota</taxon>
        <taxon>Fungi</taxon>
        <taxon>Dikarya</taxon>
        <taxon>Basidiomycota</taxon>
        <taxon>Agaricomycotina</taxon>
        <taxon>Agaricomycetes</taxon>
        <taxon>Agaricomycetidae</taxon>
        <taxon>Agaricales</taxon>
        <taxon>Agaricineae</taxon>
        <taxon>Hymenogastraceae</taxon>
        <taxon>Gymnopilus</taxon>
    </lineage>
</organism>
<dbReference type="Proteomes" id="UP000284706">
    <property type="component" value="Unassembled WGS sequence"/>
</dbReference>
<proteinExistence type="predicted"/>
<feature type="region of interest" description="Disordered" evidence="1">
    <location>
        <begin position="953"/>
        <end position="1042"/>
    </location>
</feature>